<organism evidence="2 3">
    <name type="scientific">Caulobacter phage CcrColossus</name>
    <dbReference type="NCBI Taxonomy" id="1211640"/>
    <lineage>
        <taxon>Viruses</taxon>
        <taxon>Duplodnaviria</taxon>
        <taxon>Heunggongvirae</taxon>
        <taxon>Uroviricota</taxon>
        <taxon>Caudoviricetes</taxon>
        <taxon>Jeanschmidtviridae</taxon>
        <taxon>Colossusvirus</taxon>
        <taxon>Colossusvirus colossus</taxon>
    </lineage>
</organism>
<keyword evidence="1" id="KW-0472">Membrane</keyword>
<sequence>MSDHVEDILTSMRRERVEWEARTIERHRLQDQCEDAIVFDLIGAALALTILGSVLAALCL</sequence>
<keyword evidence="3" id="KW-1185">Reference proteome</keyword>
<dbReference type="GeneID" id="13995259"/>
<accession>K4JST7</accession>
<keyword evidence="1" id="KW-1133">Transmembrane helix</keyword>
<feature type="transmembrane region" description="Helical" evidence="1">
    <location>
        <begin position="36"/>
        <end position="58"/>
    </location>
</feature>
<evidence type="ECO:0000256" key="1">
    <source>
        <dbReference type="SAM" id="Phobius"/>
    </source>
</evidence>
<protein>
    <submittedName>
        <fullName evidence="2">Uncharacterized protein</fullName>
    </submittedName>
</protein>
<dbReference type="RefSeq" id="YP_006988565.1">
    <property type="nucleotide sequence ID" value="NC_019406.1"/>
</dbReference>
<dbReference type="Proteomes" id="UP000000463">
    <property type="component" value="Segment"/>
</dbReference>
<dbReference type="KEGG" id="vg:13995259"/>
<keyword evidence="1" id="KW-0812">Transmembrane</keyword>
<evidence type="ECO:0000313" key="2">
    <source>
        <dbReference type="EMBL" id="AFU88201.1"/>
    </source>
</evidence>
<gene>
    <name evidence="2" type="ORF">CcrColossus_gp331</name>
</gene>
<evidence type="ECO:0000313" key="3">
    <source>
        <dbReference type="Proteomes" id="UP000000463"/>
    </source>
</evidence>
<proteinExistence type="predicted"/>
<name>K4JST7_9CAUD</name>
<reference evidence="2 3" key="1">
    <citation type="journal article" date="2012" name="BMC Genomics">
        <title>The Caulobacter crescentus phage phiCbK: genomics of a canonical phage.</title>
        <authorList>
            <person name="Gill J.J."/>
            <person name="Berry J.D."/>
            <person name="Russell W.K."/>
            <person name="Lessor L."/>
            <person name="Escobar Garcia D.A."/>
            <person name="Hernandez D."/>
            <person name="Kane A."/>
            <person name="Keene J."/>
            <person name="Maddox M."/>
            <person name="Martin R."/>
            <person name="Mohan S."/>
            <person name="Thorn A.M."/>
            <person name="Russell D.H."/>
            <person name="Young R."/>
        </authorList>
    </citation>
    <scope>NUCLEOTIDE SEQUENCE [LARGE SCALE GENOMIC DNA]</scope>
</reference>
<dbReference type="EMBL" id="JX100810">
    <property type="protein sequence ID" value="AFU88201.1"/>
    <property type="molecule type" value="Genomic_DNA"/>
</dbReference>